<dbReference type="InterPro" id="IPR047197">
    <property type="entry name" value="THYN1-like_EVE"/>
</dbReference>
<feature type="compositionally biased region" description="Basic and acidic residues" evidence="5">
    <location>
        <begin position="325"/>
        <end position="334"/>
    </location>
</feature>
<evidence type="ECO:0000256" key="5">
    <source>
        <dbReference type="SAM" id="MobiDB-lite"/>
    </source>
</evidence>
<feature type="compositionally biased region" description="Basic residues" evidence="5">
    <location>
        <begin position="70"/>
        <end position="84"/>
    </location>
</feature>
<feature type="region of interest" description="Disordered" evidence="5">
    <location>
        <begin position="300"/>
        <end position="334"/>
    </location>
</feature>
<feature type="compositionally biased region" description="Acidic residues" evidence="5">
    <location>
        <begin position="115"/>
        <end position="137"/>
    </location>
</feature>
<feature type="region of interest" description="Disordered" evidence="5">
    <location>
        <begin position="1"/>
        <end position="141"/>
    </location>
</feature>
<feature type="domain" description="EVE" evidence="6">
    <location>
        <begin position="143"/>
        <end position="294"/>
    </location>
</feature>
<comment type="subcellular location">
    <subcellularLocation>
        <location evidence="1">Nucleus</location>
    </subcellularLocation>
</comment>
<feature type="compositionally biased region" description="Low complexity" evidence="5">
    <location>
        <begin position="49"/>
        <end position="65"/>
    </location>
</feature>
<dbReference type="EMBL" id="CP120629">
    <property type="protein sequence ID" value="WEW59219.1"/>
    <property type="molecule type" value="Genomic_DNA"/>
</dbReference>
<keyword evidence="8" id="KW-1185">Reference proteome</keyword>
<evidence type="ECO:0000259" key="6">
    <source>
        <dbReference type="Pfam" id="PF01878"/>
    </source>
</evidence>
<evidence type="ECO:0000256" key="2">
    <source>
        <dbReference type="ARBA" id="ARBA00014654"/>
    </source>
</evidence>
<dbReference type="Proteomes" id="UP001219355">
    <property type="component" value="Chromosome 3"/>
</dbReference>
<dbReference type="GO" id="GO:0005634">
    <property type="term" value="C:nucleus"/>
    <property type="evidence" value="ECO:0007669"/>
    <property type="project" value="UniProtKB-SubCell"/>
</dbReference>
<sequence>MDDAPPGKSKRHSNNVKAVKETAASSRPKRVIKETDKGTEGIAAKGTTKRSAVSKSATTSKAPAAPNGASKKRKVGRPPKRKIGKAAVNQSVSGGTARKRAKTNKSQAHGKKEDDVDVDVNGEDEEAAAQEDDEDDAGDGKSYWLMKAEPESRIEKGVDVKFSIDDLRQAKEPEAWDARNHMRAMRKGDLAFFYHSNCKVPGIAGTMEIVQEHSIDETAFDPAHPYYDEKSTRDNPKWEVVHVQFKSRFKQLITLAELKSYANPGGALENLQMLKQSRLSVSSVTPKQWKYIMSLAQEEEHNAEWKDAKNQEKSNGANAEDEKEDENKKDDTGN</sequence>
<name>A0AAF0ILX3_9EURO</name>
<dbReference type="InterPro" id="IPR015947">
    <property type="entry name" value="PUA-like_sf"/>
</dbReference>
<organism evidence="7 8">
    <name type="scientific">Emydomyces testavorans</name>
    <dbReference type="NCBI Taxonomy" id="2070801"/>
    <lineage>
        <taxon>Eukaryota</taxon>
        <taxon>Fungi</taxon>
        <taxon>Dikarya</taxon>
        <taxon>Ascomycota</taxon>
        <taxon>Pezizomycotina</taxon>
        <taxon>Eurotiomycetes</taxon>
        <taxon>Eurotiomycetidae</taxon>
        <taxon>Onygenales</taxon>
        <taxon>Nannizziopsiaceae</taxon>
        <taxon>Emydomyces</taxon>
    </lineage>
</organism>
<evidence type="ECO:0000313" key="8">
    <source>
        <dbReference type="Proteomes" id="UP001219355"/>
    </source>
</evidence>
<dbReference type="FunFam" id="3.10.590.10:FF:000003">
    <property type="entry name" value="Thymocyte nuclear protein 1"/>
    <property type="match status" value="1"/>
</dbReference>
<accession>A0AAF0ILX3</accession>
<dbReference type="AlphaFoldDB" id="A0AAF0ILX3"/>
<evidence type="ECO:0000256" key="3">
    <source>
        <dbReference type="ARBA" id="ARBA00022553"/>
    </source>
</evidence>
<evidence type="ECO:0000256" key="4">
    <source>
        <dbReference type="ARBA" id="ARBA00023242"/>
    </source>
</evidence>
<dbReference type="PANTHER" id="PTHR14087:SF7">
    <property type="entry name" value="THYMOCYTE NUCLEAR PROTEIN 1"/>
    <property type="match status" value="1"/>
</dbReference>
<keyword evidence="4" id="KW-0539">Nucleus</keyword>
<evidence type="ECO:0000313" key="7">
    <source>
        <dbReference type="EMBL" id="WEW59219.1"/>
    </source>
</evidence>
<gene>
    <name evidence="7" type="ORF">PRK78_004688</name>
</gene>
<dbReference type="CDD" id="cd21133">
    <property type="entry name" value="EVE"/>
    <property type="match status" value="1"/>
</dbReference>
<protein>
    <recommendedName>
        <fullName evidence="2">Thymocyte nuclear protein 1</fullName>
    </recommendedName>
</protein>
<keyword evidence="3" id="KW-0597">Phosphoprotein</keyword>
<dbReference type="InterPro" id="IPR002740">
    <property type="entry name" value="EVE_domain"/>
</dbReference>
<feature type="compositionally biased region" description="Basic and acidic residues" evidence="5">
    <location>
        <begin position="300"/>
        <end position="312"/>
    </location>
</feature>
<dbReference type="InterPro" id="IPR052181">
    <property type="entry name" value="5hmC_binding"/>
</dbReference>
<evidence type="ECO:0000256" key="1">
    <source>
        <dbReference type="ARBA" id="ARBA00004123"/>
    </source>
</evidence>
<dbReference type="SUPFAM" id="SSF88697">
    <property type="entry name" value="PUA domain-like"/>
    <property type="match status" value="1"/>
</dbReference>
<dbReference type="Pfam" id="PF01878">
    <property type="entry name" value="EVE"/>
    <property type="match status" value="1"/>
</dbReference>
<dbReference type="Gene3D" id="3.10.590.10">
    <property type="entry name" value="ph1033 like domains"/>
    <property type="match status" value="1"/>
</dbReference>
<dbReference type="PANTHER" id="PTHR14087">
    <property type="entry name" value="THYMOCYTE NUCLEAR PROTEIN 1"/>
    <property type="match status" value="1"/>
</dbReference>
<reference evidence="7" key="1">
    <citation type="submission" date="2023-03" db="EMBL/GenBank/DDBJ databases">
        <title>Emydomyces testavorans Genome Sequence.</title>
        <authorList>
            <person name="Hoyer L."/>
        </authorList>
    </citation>
    <scope>NUCLEOTIDE SEQUENCE</scope>
    <source>
        <strain evidence="7">16-2883</strain>
    </source>
</reference>
<proteinExistence type="predicted"/>